<dbReference type="eggNOG" id="COG3027">
    <property type="taxonomic scope" value="Bacteria"/>
</dbReference>
<organism evidence="11 12">
    <name type="scientific">Halobacteroides halobius (strain ATCC 35273 / DSM 5150 / MD-1)</name>
    <dbReference type="NCBI Taxonomy" id="748449"/>
    <lineage>
        <taxon>Bacteria</taxon>
        <taxon>Bacillati</taxon>
        <taxon>Bacillota</taxon>
        <taxon>Clostridia</taxon>
        <taxon>Halanaerobiales</taxon>
        <taxon>Halobacteroidaceae</taxon>
        <taxon>Halobacteroides</taxon>
    </lineage>
</organism>
<name>L0KAD5_HALHC</name>
<dbReference type="HOGENOM" id="CLU_116623_4_2_9"/>
<comment type="subunit">
    <text evidence="8">Homodimer. Interacts with FtsZ.</text>
</comment>
<evidence type="ECO:0000256" key="10">
    <source>
        <dbReference type="SAM" id="Coils"/>
    </source>
</evidence>
<dbReference type="InterPro" id="IPR036192">
    <property type="entry name" value="Cell_div_ZapA-like_sf"/>
</dbReference>
<keyword evidence="10" id="KW-0175">Coiled coil</keyword>
<protein>
    <recommendedName>
        <fullName evidence="2">Cell division protein ZapA</fullName>
    </recommendedName>
    <alternativeName>
        <fullName evidence="9">Z ring-associated protein ZapA</fullName>
    </alternativeName>
</protein>
<dbReference type="GO" id="GO:0032153">
    <property type="term" value="C:cell division site"/>
    <property type="evidence" value="ECO:0007669"/>
    <property type="project" value="TreeGrafter"/>
</dbReference>
<evidence type="ECO:0000256" key="4">
    <source>
        <dbReference type="ARBA" id="ARBA00022618"/>
    </source>
</evidence>
<comment type="function">
    <text evidence="7">Activator of cell division through the inhibition of FtsZ GTPase activity, therefore promoting FtsZ assembly into bundles of protofilaments necessary for the formation of the division Z ring. It is recruited early at mid-cell but it is not essential for cell division.</text>
</comment>
<dbReference type="SUPFAM" id="SSF102829">
    <property type="entry name" value="Cell division protein ZapA-like"/>
    <property type="match status" value="1"/>
</dbReference>
<evidence type="ECO:0000256" key="6">
    <source>
        <dbReference type="ARBA" id="ARBA00023306"/>
    </source>
</evidence>
<keyword evidence="3" id="KW-0963">Cytoplasm</keyword>
<evidence type="ECO:0000313" key="12">
    <source>
        <dbReference type="Proteomes" id="UP000010880"/>
    </source>
</evidence>
<sequence>MNDSGNKAEVKVQILGEEYIIKGDKSSEYINNIASFLDDHLHKVKEYNSAISRFRIMILGAMNLTDKLHSVQSDYEELKEDYNQLKEEYKNLRDEYNILSEIVEKED</sequence>
<dbReference type="Proteomes" id="UP000010880">
    <property type="component" value="Chromosome"/>
</dbReference>
<proteinExistence type="predicted"/>
<dbReference type="InterPro" id="IPR007838">
    <property type="entry name" value="Cell_div_ZapA-like"/>
</dbReference>
<evidence type="ECO:0000256" key="2">
    <source>
        <dbReference type="ARBA" id="ARBA00015195"/>
    </source>
</evidence>
<dbReference type="AlphaFoldDB" id="L0KAD5"/>
<dbReference type="RefSeq" id="WP_015327685.1">
    <property type="nucleotide sequence ID" value="NC_019978.1"/>
</dbReference>
<dbReference type="PANTHER" id="PTHR34981">
    <property type="entry name" value="CELL DIVISION PROTEIN ZAPA"/>
    <property type="match status" value="1"/>
</dbReference>
<dbReference type="GO" id="GO:0000921">
    <property type="term" value="P:septin ring assembly"/>
    <property type="evidence" value="ECO:0007669"/>
    <property type="project" value="TreeGrafter"/>
</dbReference>
<keyword evidence="6" id="KW-0131">Cell cycle</keyword>
<keyword evidence="5" id="KW-0717">Septation</keyword>
<comment type="subcellular location">
    <subcellularLocation>
        <location evidence="1">Cytoplasm</location>
    </subcellularLocation>
</comment>
<evidence type="ECO:0000256" key="8">
    <source>
        <dbReference type="ARBA" id="ARBA00026068"/>
    </source>
</evidence>
<evidence type="ECO:0000256" key="9">
    <source>
        <dbReference type="ARBA" id="ARBA00033158"/>
    </source>
</evidence>
<dbReference type="PANTHER" id="PTHR34981:SF1">
    <property type="entry name" value="CELL DIVISION PROTEIN ZAPA"/>
    <property type="match status" value="1"/>
</dbReference>
<feature type="coiled-coil region" evidence="10">
    <location>
        <begin position="61"/>
        <end position="102"/>
    </location>
</feature>
<dbReference type="Gene3D" id="6.10.250.790">
    <property type="match status" value="1"/>
</dbReference>
<accession>L0KAD5</accession>
<dbReference type="Pfam" id="PF05164">
    <property type="entry name" value="ZapA"/>
    <property type="match status" value="1"/>
</dbReference>
<dbReference type="GO" id="GO:0005829">
    <property type="term" value="C:cytosol"/>
    <property type="evidence" value="ECO:0007669"/>
    <property type="project" value="TreeGrafter"/>
</dbReference>
<gene>
    <name evidence="11" type="ordered locus">Halha_2077</name>
</gene>
<evidence type="ECO:0000256" key="5">
    <source>
        <dbReference type="ARBA" id="ARBA00023210"/>
    </source>
</evidence>
<keyword evidence="12" id="KW-1185">Reference proteome</keyword>
<evidence type="ECO:0000256" key="3">
    <source>
        <dbReference type="ARBA" id="ARBA00022490"/>
    </source>
</evidence>
<dbReference type="GO" id="GO:0000917">
    <property type="term" value="P:division septum assembly"/>
    <property type="evidence" value="ECO:0007669"/>
    <property type="project" value="UniProtKB-KW"/>
</dbReference>
<reference evidence="12" key="1">
    <citation type="submission" date="2012-02" db="EMBL/GenBank/DDBJ databases">
        <title>The complete genome of Halobacteroides halobius DSM 5150.</title>
        <authorList>
            <person name="Lucas S."/>
            <person name="Copeland A."/>
            <person name="Lapidus A."/>
            <person name="Glavina del Rio T."/>
            <person name="Dalin E."/>
            <person name="Tice H."/>
            <person name="Bruce D."/>
            <person name="Goodwin L."/>
            <person name="Pitluck S."/>
            <person name="Peters L."/>
            <person name="Mikhailova N."/>
            <person name="Gu W."/>
            <person name="Kyrpides N."/>
            <person name="Mavromatis K."/>
            <person name="Ivanova N."/>
            <person name="Brettin T."/>
            <person name="Detter J.C."/>
            <person name="Han C."/>
            <person name="Larimer F."/>
            <person name="Land M."/>
            <person name="Hauser L."/>
            <person name="Markowitz V."/>
            <person name="Cheng J.-F."/>
            <person name="Hugenholtz P."/>
            <person name="Woyke T."/>
            <person name="Wu D."/>
            <person name="Tindall B."/>
            <person name="Pomrenke H."/>
            <person name="Brambilla E."/>
            <person name="Klenk H.-P."/>
            <person name="Eisen J.A."/>
        </authorList>
    </citation>
    <scope>NUCLEOTIDE SEQUENCE [LARGE SCALE GENOMIC DNA]</scope>
    <source>
        <strain evidence="12">ATCC 35273 / DSM 5150 / MD-1</strain>
    </source>
</reference>
<evidence type="ECO:0000256" key="1">
    <source>
        <dbReference type="ARBA" id="ARBA00004496"/>
    </source>
</evidence>
<evidence type="ECO:0000313" key="11">
    <source>
        <dbReference type="EMBL" id="AGB41971.1"/>
    </source>
</evidence>
<dbReference type="EMBL" id="CP003359">
    <property type="protein sequence ID" value="AGB41971.1"/>
    <property type="molecule type" value="Genomic_DNA"/>
</dbReference>
<evidence type="ECO:0000256" key="7">
    <source>
        <dbReference type="ARBA" id="ARBA00024910"/>
    </source>
</evidence>
<keyword evidence="4" id="KW-0132">Cell division</keyword>
<dbReference type="STRING" id="748449.Halha_2077"/>
<dbReference type="InterPro" id="IPR053712">
    <property type="entry name" value="Bac_CellDiv_Activator"/>
</dbReference>
<dbReference type="GO" id="GO:0030428">
    <property type="term" value="C:cell septum"/>
    <property type="evidence" value="ECO:0007669"/>
    <property type="project" value="TreeGrafter"/>
</dbReference>
<dbReference type="KEGG" id="hhl:Halha_2077"/>
<dbReference type="GO" id="GO:0043093">
    <property type="term" value="P:FtsZ-dependent cytokinesis"/>
    <property type="evidence" value="ECO:0007669"/>
    <property type="project" value="TreeGrafter"/>
</dbReference>